<name>A0A0C3ARE4_SERVB</name>
<dbReference type="HOGENOM" id="CLU_015287_2_0_1"/>
<dbReference type="Proteomes" id="UP000054097">
    <property type="component" value="Unassembled WGS sequence"/>
</dbReference>
<reference evidence="1 2" key="1">
    <citation type="submission" date="2014-04" db="EMBL/GenBank/DDBJ databases">
        <authorList>
            <consortium name="DOE Joint Genome Institute"/>
            <person name="Kuo A."/>
            <person name="Zuccaro A."/>
            <person name="Kohler A."/>
            <person name="Nagy L.G."/>
            <person name="Floudas D."/>
            <person name="Copeland A."/>
            <person name="Barry K.W."/>
            <person name="Cichocki N."/>
            <person name="Veneault-Fourrey C."/>
            <person name="LaButti K."/>
            <person name="Lindquist E.A."/>
            <person name="Lipzen A."/>
            <person name="Lundell T."/>
            <person name="Morin E."/>
            <person name="Murat C."/>
            <person name="Sun H."/>
            <person name="Tunlid A."/>
            <person name="Henrissat B."/>
            <person name="Grigoriev I.V."/>
            <person name="Hibbett D.S."/>
            <person name="Martin F."/>
            <person name="Nordberg H.P."/>
            <person name="Cantor M.N."/>
            <person name="Hua S.X."/>
        </authorList>
    </citation>
    <scope>NUCLEOTIDE SEQUENCE [LARGE SCALE GENOMIC DNA]</scope>
    <source>
        <strain evidence="1 2">MAFF 305830</strain>
    </source>
</reference>
<dbReference type="Gene3D" id="3.80.10.10">
    <property type="entry name" value="Ribonuclease Inhibitor"/>
    <property type="match status" value="1"/>
</dbReference>
<dbReference type="SUPFAM" id="SSF52047">
    <property type="entry name" value="RNI-like"/>
    <property type="match status" value="1"/>
</dbReference>
<keyword evidence="2" id="KW-1185">Reference proteome</keyword>
<protein>
    <submittedName>
        <fullName evidence="1">Uncharacterized protein</fullName>
    </submittedName>
</protein>
<organism evidence="1 2">
    <name type="scientific">Serendipita vermifera MAFF 305830</name>
    <dbReference type="NCBI Taxonomy" id="933852"/>
    <lineage>
        <taxon>Eukaryota</taxon>
        <taxon>Fungi</taxon>
        <taxon>Dikarya</taxon>
        <taxon>Basidiomycota</taxon>
        <taxon>Agaricomycotina</taxon>
        <taxon>Agaricomycetes</taxon>
        <taxon>Sebacinales</taxon>
        <taxon>Serendipitaceae</taxon>
        <taxon>Serendipita</taxon>
    </lineage>
</organism>
<gene>
    <name evidence="1" type="ORF">M408DRAFT_28578</name>
</gene>
<dbReference type="AlphaFoldDB" id="A0A0C3ARE4"/>
<dbReference type="InterPro" id="IPR032675">
    <property type="entry name" value="LRR_dom_sf"/>
</dbReference>
<dbReference type="EMBL" id="KN824352">
    <property type="protein sequence ID" value="KIM22594.1"/>
    <property type="molecule type" value="Genomic_DNA"/>
</dbReference>
<evidence type="ECO:0000313" key="1">
    <source>
        <dbReference type="EMBL" id="KIM22594.1"/>
    </source>
</evidence>
<reference evidence="2" key="2">
    <citation type="submission" date="2015-01" db="EMBL/GenBank/DDBJ databases">
        <title>Evolutionary Origins and Diversification of the Mycorrhizal Mutualists.</title>
        <authorList>
            <consortium name="DOE Joint Genome Institute"/>
            <consortium name="Mycorrhizal Genomics Consortium"/>
            <person name="Kohler A."/>
            <person name="Kuo A."/>
            <person name="Nagy L.G."/>
            <person name="Floudas D."/>
            <person name="Copeland A."/>
            <person name="Barry K.W."/>
            <person name="Cichocki N."/>
            <person name="Veneault-Fourrey C."/>
            <person name="LaButti K."/>
            <person name="Lindquist E.A."/>
            <person name="Lipzen A."/>
            <person name="Lundell T."/>
            <person name="Morin E."/>
            <person name="Murat C."/>
            <person name="Riley R."/>
            <person name="Ohm R."/>
            <person name="Sun H."/>
            <person name="Tunlid A."/>
            <person name="Henrissat B."/>
            <person name="Grigoriev I.V."/>
            <person name="Hibbett D.S."/>
            <person name="Martin F."/>
        </authorList>
    </citation>
    <scope>NUCLEOTIDE SEQUENCE [LARGE SCALE GENOMIC DNA]</scope>
    <source>
        <strain evidence="2">MAFF 305830</strain>
    </source>
</reference>
<evidence type="ECO:0000313" key="2">
    <source>
        <dbReference type="Proteomes" id="UP000054097"/>
    </source>
</evidence>
<proteinExistence type="predicted"/>
<sequence>MDFQWNEEFFLDTDDSNNTLEIATDAVSSGRIGNSLDIVSLLPPEISWRCIFESLPSVEELSWRSGFRSFPIADPRGSYSSSLFQLTSVSTKWLDLIIHYPLLWSEIHITSSNEDLLATLATFIQLSGTTPLKVVIWCGHGIEWDSICKLLQAHKHRINKLVLDTLITTERVYGVEQVRKLRHFQEFMKSLGHLSGLIELNFGDFMKIDNNLSRPLELLPRARIVTGMEYELKHDPILKDAIERSLAKQMTINVDRNVDPEPRNRSFTVVPPHLQFFDFSGPHSPNVDVVFQLSRSSLRHLSLLLSVPRVGELVENLRLLIQLQKLRLTLLASAPKDFRFPVKPTEVVVTSLRELYIVIGLPDDHSGLLDMGISGYLLQVFASLYPCARKVELHRLNIRGLPALRCFKNLEYLSLSLRTNVDNNDKIQAPLLQRRISFPSLLYIETGDYEIISLLHTPKLHRLRFHHLSSMEIFERSDLPELCLLDISPNPIDVMKLNVEPAHLPNLRELRIIADHAPILSVLPSFPSFPCLRSITWHSRTQMNPEGNRLCIIFLENPGLCPSLEELHFNDYVEWDILFLMLQRRNFEVVGVRMIHTVTMPFVPLDFQDSFTDLLKGKYTYLPPDIDLSPESAREALCDPNM</sequence>
<accession>A0A0C3ARE4</accession>